<evidence type="ECO:0000256" key="3">
    <source>
        <dbReference type="ARBA" id="ARBA00013194"/>
    </source>
</evidence>
<keyword evidence="6 9" id="KW-0143">Chaperone</keyword>
<dbReference type="InterPro" id="IPR037041">
    <property type="entry name" value="Trigger_fac_C_sf"/>
</dbReference>
<dbReference type="GO" id="GO:0015031">
    <property type="term" value="P:protein transport"/>
    <property type="evidence" value="ECO:0007669"/>
    <property type="project" value="UniProtKB-UniRule"/>
</dbReference>
<comment type="catalytic activity">
    <reaction evidence="1 9">
        <text>[protein]-peptidylproline (omega=180) = [protein]-peptidylproline (omega=0)</text>
        <dbReference type="Rhea" id="RHEA:16237"/>
        <dbReference type="Rhea" id="RHEA-COMP:10747"/>
        <dbReference type="Rhea" id="RHEA-COMP:10748"/>
        <dbReference type="ChEBI" id="CHEBI:83833"/>
        <dbReference type="ChEBI" id="CHEBI:83834"/>
        <dbReference type="EC" id="5.2.1.8"/>
    </reaction>
</comment>
<dbReference type="GO" id="GO:0051083">
    <property type="term" value="P:'de novo' cotranslational protein folding"/>
    <property type="evidence" value="ECO:0007669"/>
    <property type="project" value="TreeGrafter"/>
</dbReference>
<dbReference type="NCBIfam" id="TIGR00115">
    <property type="entry name" value="tig"/>
    <property type="match status" value="1"/>
</dbReference>
<evidence type="ECO:0000256" key="1">
    <source>
        <dbReference type="ARBA" id="ARBA00000971"/>
    </source>
</evidence>
<evidence type="ECO:0000256" key="8">
    <source>
        <dbReference type="ARBA" id="ARBA00029986"/>
    </source>
</evidence>
<evidence type="ECO:0000256" key="5">
    <source>
        <dbReference type="ARBA" id="ARBA00023110"/>
    </source>
</evidence>
<proteinExistence type="inferred from homology"/>
<dbReference type="InterPro" id="IPR027304">
    <property type="entry name" value="Trigger_fact/SurA_dom_sf"/>
</dbReference>
<comment type="subcellular location">
    <subcellularLocation>
        <location evidence="9">Cytoplasm</location>
    </subcellularLocation>
    <text evidence="9">About half TF is bound to the ribosome near the polypeptide exit tunnel while the other half is free in the cytoplasm.</text>
</comment>
<dbReference type="InterPro" id="IPR008881">
    <property type="entry name" value="Trigger_fac_ribosome-bd_bac"/>
</dbReference>
<evidence type="ECO:0000259" key="10">
    <source>
        <dbReference type="Pfam" id="PF05697"/>
    </source>
</evidence>
<gene>
    <name evidence="9" type="primary">tig</name>
    <name evidence="12" type="ORF">UY72_C0058G0007</name>
</gene>
<dbReference type="PATRIC" id="fig|1618989.3.peg.763"/>
<dbReference type="GO" id="GO:0043022">
    <property type="term" value="F:ribosome binding"/>
    <property type="evidence" value="ECO:0007669"/>
    <property type="project" value="TreeGrafter"/>
</dbReference>
<name>A0A0G1XDF8_9BACT</name>
<dbReference type="SUPFAM" id="SSF102735">
    <property type="entry name" value="Trigger factor ribosome-binding domain"/>
    <property type="match status" value="1"/>
</dbReference>
<dbReference type="InterPro" id="IPR008880">
    <property type="entry name" value="Trigger_fac_C"/>
</dbReference>
<dbReference type="SUPFAM" id="SSF54534">
    <property type="entry name" value="FKBP-like"/>
    <property type="match status" value="1"/>
</dbReference>
<keyword evidence="5 9" id="KW-0697">Rotamase</keyword>
<dbReference type="Gene3D" id="1.10.3120.10">
    <property type="entry name" value="Trigger factor, C-terminal domain"/>
    <property type="match status" value="1"/>
</dbReference>
<dbReference type="SUPFAM" id="SSF109998">
    <property type="entry name" value="Triger factor/SurA peptide-binding domain-like"/>
    <property type="match status" value="1"/>
</dbReference>
<dbReference type="AlphaFoldDB" id="A0A0G1XDF8"/>
<dbReference type="Gene3D" id="3.10.50.40">
    <property type="match status" value="1"/>
</dbReference>
<evidence type="ECO:0000256" key="6">
    <source>
        <dbReference type="ARBA" id="ARBA00023186"/>
    </source>
</evidence>
<evidence type="ECO:0000313" key="12">
    <source>
        <dbReference type="EMBL" id="KKW28910.1"/>
    </source>
</evidence>
<dbReference type="EMBL" id="LCRD01000058">
    <property type="protein sequence ID" value="KKW28910.1"/>
    <property type="molecule type" value="Genomic_DNA"/>
</dbReference>
<protein>
    <recommendedName>
        <fullName evidence="4 9">Trigger factor</fullName>
        <shortName evidence="9">TF</shortName>
        <ecNumber evidence="3 9">5.2.1.8</ecNumber>
    </recommendedName>
    <alternativeName>
        <fullName evidence="8 9">PPIase</fullName>
    </alternativeName>
</protein>
<dbReference type="InterPro" id="IPR005215">
    <property type="entry name" value="Trig_fac"/>
</dbReference>
<dbReference type="PIRSF" id="PIRSF003095">
    <property type="entry name" value="Trigger_factor"/>
    <property type="match status" value="1"/>
</dbReference>
<dbReference type="InterPro" id="IPR046357">
    <property type="entry name" value="PPIase_dom_sf"/>
</dbReference>
<comment type="domain">
    <text evidence="9">Consists of 3 domains; the N-terminus binds the ribosome, the middle domain has PPIase activity, while the C-terminus has intrinsic chaperone activity on its own.</text>
</comment>
<evidence type="ECO:0000313" key="13">
    <source>
        <dbReference type="Proteomes" id="UP000034846"/>
    </source>
</evidence>
<dbReference type="Gene3D" id="3.30.70.1050">
    <property type="entry name" value="Trigger factor ribosome-binding domain"/>
    <property type="match status" value="1"/>
</dbReference>
<dbReference type="EC" id="5.2.1.8" evidence="3 9"/>
<dbReference type="InterPro" id="IPR036611">
    <property type="entry name" value="Trigger_fac_ribosome-bd_sf"/>
</dbReference>
<dbReference type="Proteomes" id="UP000034846">
    <property type="component" value="Unassembled WGS sequence"/>
</dbReference>
<dbReference type="PANTHER" id="PTHR30560:SF3">
    <property type="entry name" value="TRIGGER FACTOR-LIKE PROTEIN TIG, CHLOROPLASTIC"/>
    <property type="match status" value="1"/>
</dbReference>
<dbReference type="GO" id="GO:0005737">
    <property type="term" value="C:cytoplasm"/>
    <property type="evidence" value="ECO:0007669"/>
    <property type="project" value="UniProtKB-SubCell"/>
</dbReference>
<evidence type="ECO:0000256" key="2">
    <source>
        <dbReference type="ARBA" id="ARBA00005464"/>
    </source>
</evidence>
<keyword evidence="9" id="KW-0132">Cell division</keyword>
<dbReference type="Pfam" id="PF05698">
    <property type="entry name" value="Trigger_C"/>
    <property type="match status" value="1"/>
</dbReference>
<feature type="domain" description="Trigger factor C-terminal" evidence="11">
    <location>
        <begin position="268"/>
        <end position="417"/>
    </location>
</feature>
<evidence type="ECO:0000256" key="7">
    <source>
        <dbReference type="ARBA" id="ARBA00023235"/>
    </source>
</evidence>
<keyword evidence="9" id="KW-0131">Cell cycle</keyword>
<evidence type="ECO:0000256" key="9">
    <source>
        <dbReference type="HAMAP-Rule" id="MF_00303"/>
    </source>
</evidence>
<dbReference type="PANTHER" id="PTHR30560">
    <property type="entry name" value="TRIGGER FACTOR CHAPERONE AND PEPTIDYL-PROLYL CIS/TRANS ISOMERASE"/>
    <property type="match status" value="1"/>
</dbReference>
<comment type="function">
    <text evidence="9">Involved in protein export. Acts as a chaperone by maintaining the newly synthesized protein in an open conformation. Functions as a peptidyl-prolyl cis-trans isomerase.</text>
</comment>
<dbReference type="GO" id="GO:0043335">
    <property type="term" value="P:protein unfolding"/>
    <property type="evidence" value="ECO:0007669"/>
    <property type="project" value="TreeGrafter"/>
</dbReference>
<keyword evidence="9" id="KW-0963">Cytoplasm</keyword>
<reference evidence="12 13" key="1">
    <citation type="journal article" date="2015" name="Nature">
        <title>rRNA introns, odd ribosomes, and small enigmatic genomes across a large radiation of phyla.</title>
        <authorList>
            <person name="Brown C.T."/>
            <person name="Hug L.A."/>
            <person name="Thomas B.C."/>
            <person name="Sharon I."/>
            <person name="Castelle C.J."/>
            <person name="Singh A."/>
            <person name="Wilkins M.J."/>
            <person name="Williams K.H."/>
            <person name="Banfield J.F."/>
        </authorList>
    </citation>
    <scope>NUCLEOTIDE SEQUENCE [LARGE SCALE GENOMIC DNA]</scope>
</reference>
<feature type="domain" description="Trigger factor ribosome-binding bacterial" evidence="10">
    <location>
        <begin position="1"/>
        <end position="142"/>
    </location>
</feature>
<comment type="caution">
    <text evidence="12">The sequence shown here is derived from an EMBL/GenBank/DDBJ whole genome shotgun (WGS) entry which is preliminary data.</text>
</comment>
<evidence type="ECO:0000259" key="11">
    <source>
        <dbReference type="Pfam" id="PF05698"/>
    </source>
</evidence>
<sequence length="423" mass="47639">MSHTLERLADNKAKLTITIPADKVRDAMQRSADAIATHAKIPGFRPGKASYDIVKQRFGEMKILEEAAEDLIRAAFVSAMIEEDLDTVGQPFFGVEKMAPDNDLIFTAEIALMPSITKLADYHSLAIAPQSTEPSEAMIDEAKRDLLRMQMKEHRALAGHKLAKGDKAVVNMNMKKDGVVLEGGEAQNHGVYTNEPYYIEGFVDNIIGLSEEEEKTFSLTFPADHYQKHIAGKDVDFTVKLNEIFTLETPAFDDVFAKSLGFDSSIALEEKLKENLSLESGHEESRRQEKAIFDLLAQKSEFDAIPDLLVNQEVDKMLHELEHNVGESGMELKDYLSSIGKSMTDIKLDFTPSALQRIKASLLIREIAKRENISVDEKEVDTELDTIASRYPERVYSPEYRDYVEHQLRNKKTVNLLRGVMIK</sequence>
<comment type="similarity">
    <text evidence="2 9">Belongs to the FKBP-type PPIase family. Tig subfamily.</text>
</comment>
<dbReference type="Pfam" id="PF05697">
    <property type="entry name" value="Trigger_N"/>
    <property type="match status" value="1"/>
</dbReference>
<organism evidence="12 13">
    <name type="scientific">Candidatus Uhrbacteria bacterium GW2011_GWD2_52_7</name>
    <dbReference type="NCBI Taxonomy" id="1618989"/>
    <lineage>
        <taxon>Bacteria</taxon>
        <taxon>Candidatus Uhriibacteriota</taxon>
    </lineage>
</organism>
<dbReference type="GO" id="GO:0051301">
    <property type="term" value="P:cell division"/>
    <property type="evidence" value="ECO:0007669"/>
    <property type="project" value="UniProtKB-KW"/>
</dbReference>
<accession>A0A0G1XDF8</accession>
<dbReference type="HAMAP" id="MF_00303">
    <property type="entry name" value="Trigger_factor_Tig"/>
    <property type="match status" value="1"/>
</dbReference>
<keyword evidence="7 9" id="KW-0413">Isomerase</keyword>
<dbReference type="GO" id="GO:0003755">
    <property type="term" value="F:peptidyl-prolyl cis-trans isomerase activity"/>
    <property type="evidence" value="ECO:0007669"/>
    <property type="project" value="UniProtKB-UniRule"/>
</dbReference>
<evidence type="ECO:0000256" key="4">
    <source>
        <dbReference type="ARBA" id="ARBA00016902"/>
    </source>
</evidence>
<dbReference type="GO" id="GO:0044183">
    <property type="term" value="F:protein folding chaperone"/>
    <property type="evidence" value="ECO:0007669"/>
    <property type="project" value="TreeGrafter"/>
</dbReference>